<dbReference type="Proteomes" id="UP000275078">
    <property type="component" value="Unassembled WGS sequence"/>
</dbReference>
<dbReference type="OrthoDB" id="2440450at2759"/>
<evidence type="ECO:0000313" key="2">
    <source>
        <dbReference type="EMBL" id="RPA88048.1"/>
    </source>
</evidence>
<name>A0A3N4ITJ7_ASCIM</name>
<feature type="compositionally biased region" description="Polar residues" evidence="1">
    <location>
        <begin position="1"/>
        <end position="16"/>
    </location>
</feature>
<dbReference type="STRING" id="1160509.A0A3N4ITJ7"/>
<organism evidence="2 3">
    <name type="scientific">Ascobolus immersus RN42</name>
    <dbReference type="NCBI Taxonomy" id="1160509"/>
    <lineage>
        <taxon>Eukaryota</taxon>
        <taxon>Fungi</taxon>
        <taxon>Dikarya</taxon>
        <taxon>Ascomycota</taxon>
        <taxon>Pezizomycotina</taxon>
        <taxon>Pezizomycetes</taxon>
        <taxon>Pezizales</taxon>
        <taxon>Ascobolaceae</taxon>
        <taxon>Ascobolus</taxon>
    </lineage>
</organism>
<evidence type="ECO:0000256" key="1">
    <source>
        <dbReference type="SAM" id="MobiDB-lite"/>
    </source>
</evidence>
<dbReference type="AlphaFoldDB" id="A0A3N4ITJ7"/>
<sequence length="405" mass="45235">MSNVPSNRTTSSSYQRNCKRYSRQTNNFGASKTPPPQSENDESNLTTTASMSQQNNIPAEAGSSDHGWGEVWCYSDPTNIPSGMPQEFRELLEVYKPAYIGTNDNLFSLTNGKPEIAGLADCFTNPDYAMKKEWVSIPLGINPAIHIVADLRSRRTLPLNEDWDDETFPIRAPPFRIPENVLTVPLLLDINSMFLPSIIPQNMEPEHMVWKHVWQSQKGALQATRATLIDVLLAESDLLFCGLKRDGLFQFQTFDPSDHTTPMEASELGSGFYLQKELGIAIDYAGSNGCLLIFSDILSPNVYDLAVRRPEGEEWAELIMRTRKRYHPVDGNPDTSDVIVAPVSMPGRQDLAGDESRPVPSVEEFYLFRSPEAWEGLRSALLAIVFFDDSYKTEYSCITCTGASG</sequence>
<feature type="region of interest" description="Disordered" evidence="1">
    <location>
        <begin position="1"/>
        <end position="51"/>
    </location>
</feature>
<accession>A0A3N4ITJ7</accession>
<evidence type="ECO:0000313" key="3">
    <source>
        <dbReference type="Proteomes" id="UP000275078"/>
    </source>
</evidence>
<dbReference type="EMBL" id="ML119645">
    <property type="protein sequence ID" value="RPA88048.1"/>
    <property type="molecule type" value="Genomic_DNA"/>
</dbReference>
<keyword evidence="3" id="KW-1185">Reference proteome</keyword>
<protein>
    <submittedName>
        <fullName evidence="2">Uncharacterized protein</fullName>
    </submittedName>
</protein>
<reference evidence="2 3" key="1">
    <citation type="journal article" date="2018" name="Nat. Ecol. Evol.">
        <title>Pezizomycetes genomes reveal the molecular basis of ectomycorrhizal truffle lifestyle.</title>
        <authorList>
            <person name="Murat C."/>
            <person name="Payen T."/>
            <person name="Noel B."/>
            <person name="Kuo A."/>
            <person name="Morin E."/>
            <person name="Chen J."/>
            <person name="Kohler A."/>
            <person name="Krizsan K."/>
            <person name="Balestrini R."/>
            <person name="Da Silva C."/>
            <person name="Montanini B."/>
            <person name="Hainaut M."/>
            <person name="Levati E."/>
            <person name="Barry K.W."/>
            <person name="Belfiori B."/>
            <person name="Cichocki N."/>
            <person name="Clum A."/>
            <person name="Dockter R.B."/>
            <person name="Fauchery L."/>
            <person name="Guy J."/>
            <person name="Iotti M."/>
            <person name="Le Tacon F."/>
            <person name="Lindquist E.A."/>
            <person name="Lipzen A."/>
            <person name="Malagnac F."/>
            <person name="Mello A."/>
            <person name="Molinier V."/>
            <person name="Miyauchi S."/>
            <person name="Poulain J."/>
            <person name="Riccioni C."/>
            <person name="Rubini A."/>
            <person name="Sitrit Y."/>
            <person name="Splivallo R."/>
            <person name="Traeger S."/>
            <person name="Wang M."/>
            <person name="Zifcakova L."/>
            <person name="Wipf D."/>
            <person name="Zambonelli A."/>
            <person name="Paolocci F."/>
            <person name="Nowrousian M."/>
            <person name="Ottonello S."/>
            <person name="Baldrian P."/>
            <person name="Spatafora J.W."/>
            <person name="Henrissat B."/>
            <person name="Nagy L.G."/>
            <person name="Aury J.M."/>
            <person name="Wincker P."/>
            <person name="Grigoriev I.V."/>
            <person name="Bonfante P."/>
            <person name="Martin F.M."/>
        </authorList>
    </citation>
    <scope>NUCLEOTIDE SEQUENCE [LARGE SCALE GENOMIC DNA]</scope>
    <source>
        <strain evidence="2 3">RN42</strain>
    </source>
</reference>
<proteinExistence type="predicted"/>
<gene>
    <name evidence="2" type="ORF">BJ508DRAFT_300423</name>
</gene>